<dbReference type="AlphaFoldDB" id="A0A1I5AY90"/>
<feature type="chain" id="PRO_5011510421" evidence="1">
    <location>
        <begin position="27"/>
        <end position="276"/>
    </location>
</feature>
<protein>
    <submittedName>
        <fullName evidence="2">GLPGLI family protein</fullName>
    </submittedName>
</protein>
<proteinExistence type="predicted"/>
<dbReference type="Proteomes" id="UP000198769">
    <property type="component" value="Unassembled WGS sequence"/>
</dbReference>
<evidence type="ECO:0000256" key="1">
    <source>
        <dbReference type="SAM" id="SignalP"/>
    </source>
</evidence>
<dbReference type="EMBL" id="FOVD01000006">
    <property type="protein sequence ID" value="SFN67423.1"/>
    <property type="molecule type" value="Genomic_DNA"/>
</dbReference>
<reference evidence="3" key="1">
    <citation type="submission" date="2016-10" db="EMBL/GenBank/DDBJ databases">
        <authorList>
            <person name="Varghese N."/>
            <person name="Submissions S."/>
        </authorList>
    </citation>
    <scope>NUCLEOTIDE SEQUENCE [LARGE SCALE GENOMIC DNA]</scope>
    <source>
        <strain evidence="3">DSM 25575</strain>
    </source>
</reference>
<keyword evidence="1" id="KW-0732">Signal</keyword>
<keyword evidence="3" id="KW-1185">Reference proteome</keyword>
<evidence type="ECO:0000313" key="3">
    <source>
        <dbReference type="Proteomes" id="UP000198769"/>
    </source>
</evidence>
<dbReference type="Pfam" id="PF09697">
    <property type="entry name" value="Porph_ging"/>
    <property type="match status" value="1"/>
</dbReference>
<gene>
    <name evidence="2" type="ORF">SAMN05421594_3775</name>
</gene>
<evidence type="ECO:0000313" key="2">
    <source>
        <dbReference type="EMBL" id="SFN67423.1"/>
    </source>
</evidence>
<organism evidence="2 3">
    <name type="scientific">Chryseobacterium oleae</name>
    <dbReference type="NCBI Taxonomy" id="491207"/>
    <lineage>
        <taxon>Bacteria</taxon>
        <taxon>Pseudomonadati</taxon>
        <taxon>Bacteroidota</taxon>
        <taxon>Flavobacteriia</taxon>
        <taxon>Flavobacteriales</taxon>
        <taxon>Weeksellaceae</taxon>
        <taxon>Chryseobacterium group</taxon>
        <taxon>Chryseobacterium</taxon>
    </lineage>
</organism>
<accession>A0A1I5AY90</accession>
<dbReference type="InterPro" id="IPR005901">
    <property type="entry name" value="GLPGLI"/>
</dbReference>
<sequence length="276" mass="32740">MINKYIIQKFIFFLFLFLPSCTYLSAQNYQITYEVQFKPEKEKDSLVKEYMALKIINNQSIFYNLNKEKIDSLVSKLDYKGVSLIKNSFLRIKVFKDFSKDYCTIGGNFNQFNYWYKEKKINFYNLKKHGKYKNYMTSEAFADYGKREWHLLYTNDIPINDGPYVFSGLPGLVIKAESLDGDYSIELIEIKKLIEQPEMKDYKENIRKEKLIKNINDFIKDPAAHNINFKNDLGDGFSYEFSGTKDKSYTATNEYLKKIFNQFNNYPDKDIPIITF</sequence>
<name>A0A1I5AY90_CHROL</name>
<dbReference type="NCBIfam" id="TIGR01200">
    <property type="entry name" value="GLPGLI"/>
    <property type="match status" value="1"/>
</dbReference>
<feature type="signal peptide" evidence="1">
    <location>
        <begin position="1"/>
        <end position="26"/>
    </location>
</feature>